<evidence type="ECO:0000256" key="3">
    <source>
        <dbReference type="ARBA" id="ARBA00022630"/>
    </source>
</evidence>
<proteinExistence type="inferred from homology"/>
<evidence type="ECO:0000313" key="12">
    <source>
        <dbReference type="EMBL" id="KAF8486326.1"/>
    </source>
</evidence>
<dbReference type="GO" id="GO:0050660">
    <property type="term" value="F:flavin adenine dinucleotide binding"/>
    <property type="evidence" value="ECO:0007669"/>
    <property type="project" value="InterPro"/>
</dbReference>
<organism evidence="12 13">
    <name type="scientific">Russula ochroleuca</name>
    <dbReference type="NCBI Taxonomy" id="152965"/>
    <lineage>
        <taxon>Eukaryota</taxon>
        <taxon>Fungi</taxon>
        <taxon>Dikarya</taxon>
        <taxon>Basidiomycota</taxon>
        <taxon>Agaricomycotina</taxon>
        <taxon>Agaricomycetes</taxon>
        <taxon>Russulales</taxon>
        <taxon>Russulaceae</taxon>
        <taxon>Russula</taxon>
    </lineage>
</organism>
<evidence type="ECO:0000256" key="7">
    <source>
        <dbReference type="PIRSR" id="PIRSR000137-1"/>
    </source>
</evidence>
<dbReference type="Gene3D" id="3.30.560.10">
    <property type="entry name" value="Glucose Oxidase, domain 3"/>
    <property type="match status" value="1"/>
</dbReference>
<reference evidence="12" key="1">
    <citation type="submission" date="2019-10" db="EMBL/GenBank/DDBJ databases">
        <authorList>
            <consortium name="DOE Joint Genome Institute"/>
            <person name="Kuo A."/>
            <person name="Miyauchi S."/>
            <person name="Kiss E."/>
            <person name="Drula E."/>
            <person name="Kohler A."/>
            <person name="Sanchez-Garcia M."/>
            <person name="Andreopoulos B."/>
            <person name="Barry K.W."/>
            <person name="Bonito G."/>
            <person name="Buee M."/>
            <person name="Carver A."/>
            <person name="Chen C."/>
            <person name="Cichocki N."/>
            <person name="Clum A."/>
            <person name="Culley D."/>
            <person name="Crous P.W."/>
            <person name="Fauchery L."/>
            <person name="Girlanda M."/>
            <person name="Hayes R."/>
            <person name="Keri Z."/>
            <person name="LaButti K."/>
            <person name="Lipzen A."/>
            <person name="Lombard V."/>
            <person name="Magnuson J."/>
            <person name="Maillard F."/>
            <person name="Morin E."/>
            <person name="Murat C."/>
            <person name="Nolan M."/>
            <person name="Ohm R."/>
            <person name="Pangilinan J."/>
            <person name="Pereira M."/>
            <person name="Perotto S."/>
            <person name="Peter M."/>
            <person name="Riley R."/>
            <person name="Sitrit Y."/>
            <person name="Stielow B."/>
            <person name="Szollosi G."/>
            <person name="Zifcakova L."/>
            <person name="Stursova M."/>
            <person name="Spatafora J.W."/>
            <person name="Tedersoo L."/>
            <person name="Vaario L.-M."/>
            <person name="Yamada A."/>
            <person name="Yan M."/>
            <person name="Wang P."/>
            <person name="Xu J."/>
            <person name="Bruns T."/>
            <person name="Baldrian P."/>
            <person name="Vilgalys R."/>
            <person name="Henrissat B."/>
            <person name="Grigoriev I.V."/>
            <person name="Hibbett D."/>
            <person name="Nagy L.G."/>
            <person name="Martin F.M."/>
        </authorList>
    </citation>
    <scope>NUCLEOTIDE SEQUENCE</scope>
    <source>
        <strain evidence="12">Prilba</strain>
    </source>
</reference>
<evidence type="ECO:0000256" key="8">
    <source>
        <dbReference type="PIRSR" id="PIRSR000137-2"/>
    </source>
</evidence>
<feature type="binding site" evidence="8">
    <location>
        <position position="229"/>
    </location>
    <ligand>
        <name>FAD</name>
        <dbReference type="ChEBI" id="CHEBI:57692"/>
    </ligand>
</feature>
<gene>
    <name evidence="12" type="ORF">DFH94DRAFT_688680</name>
</gene>
<feature type="active site" description="Proton acceptor" evidence="7">
    <location>
        <position position="557"/>
    </location>
</feature>
<feature type="active site" description="Proton donor" evidence="7">
    <location>
        <position position="514"/>
    </location>
</feature>
<dbReference type="Pfam" id="PF00732">
    <property type="entry name" value="GMC_oxred_N"/>
    <property type="match status" value="1"/>
</dbReference>
<reference evidence="12" key="2">
    <citation type="journal article" date="2020" name="Nat. Commun.">
        <title>Large-scale genome sequencing of mycorrhizal fungi provides insights into the early evolution of symbiotic traits.</title>
        <authorList>
            <person name="Miyauchi S."/>
            <person name="Kiss E."/>
            <person name="Kuo A."/>
            <person name="Drula E."/>
            <person name="Kohler A."/>
            <person name="Sanchez-Garcia M."/>
            <person name="Morin E."/>
            <person name="Andreopoulos B."/>
            <person name="Barry K.W."/>
            <person name="Bonito G."/>
            <person name="Buee M."/>
            <person name="Carver A."/>
            <person name="Chen C."/>
            <person name="Cichocki N."/>
            <person name="Clum A."/>
            <person name="Culley D."/>
            <person name="Crous P.W."/>
            <person name="Fauchery L."/>
            <person name="Girlanda M."/>
            <person name="Hayes R.D."/>
            <person name="Keri Z."/>
            <person name="LaButti K."/>
            <person name="Lipzen A."/>
            <person name="Lombard V."/>
            <person name="Magnuson J."/>
            <person name="Maillard F."/>
            <person name="Murat C."/>
            <person name="Nolan M."/>
            <person name="Ohm R.A."/>
            <person name="Pangilinan J."/>
            <person name="Pereira M.F."/>
            <person name="Perotto S."/>
            <person name="Peter M."/>
            <person name="Pfister S."/>
            <person name="Riley R."/>
            <person name="Sitrit Y."/>
            <person name="Stielow J.B."/>
            <person name="Szollosi G."/>
            <person name="Zifcakova L."/>
            <person name="Stursova M."/>
            <person name="Spatafora J.W."/>
            <person name="Tedersoo L."/>
            <person name="Vaario L.M."/>
            <person name="Yamada A."/>
            <person name="Yan M."/>
            <person name="Wang P."/>
            <person name="Xu J."/>
            <person name="Bruns T."/>
            <person name="Baldrian P."/>
            <person name="Vilgalys R."/>
            <person name="Dunand C."/>
            <person name="Henrissat B."/>
            <person name="Grigoriev I.V."/>
            <person name="Hibbett D."/>
            <person name="Nagy L.G."/>
            <person name="Martin F.M."/>
        </authorList>
    </citation>
    <scope>NUCLEOTIDE SEQUENCE</scope>
    <source>
        <strain evidence="12">Prilba</strain>
    </source>
</reference>
<feature type="domain" description="Glucose-methanol-choline oxidoreductase N-terminal" evidence="11">
    <location>
        <begin position="269"/>
        <end position="283"/>
    </location>
</feature>
<feature type="binding site" evidence="8">
    <location>
        <begin position="22"/>
        <end position="23"/>
    </location>
    <ligand>
        <name>FAD</name>
        <dbReference type="ChEBI" id="CHEBI:57692"/>
    </ligand>
</feature>
<dbReference type="PANTHER" id="PTHR11552">
    <property type="entry name" value="GLUCOSE-METHANOL-CHOLINE GMC OXIDOREDUCTASE"/>
    <property type="match status" value="1"/>
</dbReference>
<keyword evidence="13" id="KW-1185">Reference proteome</keyword>
<accession>A0A9P5N505</accession>
<evidence type="ECO:0000256" key="4">
    <source>
        <dbReference type="ARBA" id="ARBA00022729"/>
    </source>
</evidence>
<keyword evidence="6" id="KW-0560">Oxidoreductase</keyword>
<dbReference type="OrthoDB" id="269227at2759"/>
<dbReference type="GO" id="GO:0016614">
    <property type="term" value="F:oxidoreductase activity, acting on CH-OH group of donors"/>
    <property type="evidence" value="ECO:0007669"/>
    <property type="project" value="InterPro"/>
</dbReference>
<dbReference type="SUPFAM" id="SSF54373">
    <property type="entry name" value="FAD-linked reductases, C-terminal domain"/>
    <property type="match status" value="1"/>
</dbReference>
<dbReference type="InterPro" id="IPR012132">
    <property type="entry name" value="GMC_OxRdtase"/>
</dbReference>
<keyword evidence="3 9" id="KW-0285">Flavoprotein</keyword>
<evidence type="ECO:0000256" key="6">
    <source>
        <dbReference type="ARBA" id="ARBA00023002"/>
    </source>
</evidence>
<name>A0A9P5N505_9AGAM</name>
<dbReference type="InterPro" id="IPR007867">
    <property type="entry name" value="GMC_OxRtase_C"/>
</dbReference>
<dbReference type="PIRSF" id="PIRSF000137">
    <property type="entry name" value="Alcohol_oxidase"/>
    <property type="match status" value="1"/>
</dbReference>
<dbReference type="PROSITE" id="PS00624">
    <property type="entry name" value="GMC_OXRED_2"/>
    <property type="match status" value="1"/>
</dbReference>
<dbReference type="PROSITE" id="PS00623">
    <property type="entry name" value="GMC_OXRED_1"/>
    <property type="match status" value="1"/>
</dbReference>
<dbReference type="InterPro" id="IPR036188">
    <property type="entry name" value="FAD/NAD-bd_sf"/>
</dbReference>
<protein>
    <submittedName>
        <fullName evidence="12">Alcohol oxidase</fullName>
    </submittedName>
</protein>
<dbReference type="Gene3D" id="3.50.50.60">
    <property type="entry name" value="FAD/NAD(P)-binding domain"/>
    <property type="match status" value="1"/>
</dbReference>
<dbReference type="Proteomes" id="UP000759537">
    <property type="component" value="Unassembled WGS sequence"/>
</dbReference>
<feature type="domain" description="Glucose-methanol-choline oxidoreductase N-terminal" evidence="10">
    <location>
        <begin position="81"/>
        <end position="104"/>
    </location>
</feature>
<keyword evidence="5 8" id="KW-0274">FAD</keyword>
<dbReference type="Pfam" id="PF05199">
    <property type="entry name" value="GMC_oxred_C"/>
    <property type="match status" value="1"/>
</dbReference>
<keyword evidence="4" id="KW-0732">Signal</keyword>
<dbReference type="SUPFAM" id="SSF51905">
    <property type="entry name" value="FAD/NAD(P)-binding domain"/>
    <property type="match status" value="1"/>
</dbReference>
<comment type="similarity">
    <text evidence="2 9">Belongs to the GMC oxidoreductase family.</text>
</comment>
<dbReference type="InterPro" id="IPR000172">
    <property type="entry name" value="GMC_OxRdtase_N"/>
</dbReference>
<evidence type="ECO:0000259" key="10">
    <source>
        <dbReference type="PROSITE" id="PS00623"/>
    </source>
</evidence>
<dbReference type="EMBL" id="WHVB01000002">
    <property type="protein sequence ID" value="KAF8486326.1"/>
    <property type="molecule type" value="Genomic_DNA"/>
</dbReference>
<comment type="caution">
    <text evidence="12">The sequence shown here is derived from an EMBL/GenBank/DDBJ whole genome shotgun (WGS) entry which is preliminary data.</text>
</comment>
<evidence type="ECO:0000256" key="1">
    <source>
        <dbReference type="ARBA" id="ARBA00001974"/>
    </source>
</evidence>
<evidence type="ECO:0000256" key="5">
    <source>
        <dbReference type="ARBA" id="ARBA00022827"/>
    </source>
</evidence>
<evidence type="ECO:0000313" key="13">
    <source>
        <dbReference type="Proteomes" id="UP000759537"/>
    </source>
</evidence>
<evidence type="ECO:0000256" key="2">
    <source>
        <dbReference type="ARBA" id="ARBA00010790"/>
    </source>
</evidence>
<dbReference type="PANTHER" id="PTHR11552:SF201">
    <property type="entry name" value="GLUCOSE-METHANOL-CHOLINE OXIDOREDUCTASE N-TERMINAL DOMAIN-CONTAINING PROTEIN"/>
    <property type="match status" value="1"/>
</dbReference>
<comment type="cofactor">
    <cofactor evidence="1 8">
        <name>FAD</name>
        <dbReference type="ChEBI" id="CHEBI:57692"/>
    </cofactor>
</comment>
<evidence type="ECO:0000259" key="11">
    <source>
        <dbReference type="PROSITE" id="PS00624"/>
    </source>
</evidence>
<evidence type="ECO:0000256" key="9">
    <source>
        <dbReference type="RuleBase" id="RU003968"/>
    </source>
</evidence>
<dbReference type="AlphaFoldDB" id="A0A9P5N505"/>
<sequence>MLATIDQVLDRYFDYIIVGGGTTGLVVATRLSEDPSVSVLVLEAGAPNLNDPEILIPAVFGSQGKVPQANANGKPVYWPRGKGLGGSSSINTFFFHLPTATDINAFEKLGNKGWNWETLKRYYTKVEKFLVPEVKDDTVRFDAREHGLEGPLEVGYAALSSGYEKLLVEALKKSGIHLNVEPFAGDTTGTWSTPLTISPRTRKRSYSANMYYEPHASRSNLTVLTSAHVTRTSLSKFASGEATAESVSFIYEGNEYQAFIEKEVILSAGTIMSPQLLELSGIGDPDVLRNAGIEVVVDLRGVGNNVQEHTFVGITYQVKEEDPDELRKQTELYHAGERGLFDAKSSIVTFLPLPAISPDAQAVQEKYLAPIQARINSGDCPPGLRKQYQLQLEQIKARTPSHEVALLQFIGMSLVPNPKKKYAFFMSVLNHPFSRGSIHIKSSNPLEHPVIDPHYFEEEYDVRSFAETIKFTRRIAQQEPLKNIFEEELFPGSSVQTDEEIIGFLKENFTSASHAAGSCSMLPREDGGVVDNKLKVYGTTNVRVMDISIIPLQIAAHTQATAYAIGELGADIIRNRVDF</sequence>